<dbReference type="Proteomes" id="UP000255528">
    <property type="component" value="Unassembled WGS sequence"/>
</dbReference>
<accession>A0A381CFS8</accession>
<protein>
    <submittedName>
        <fullName evidence="1">Uncharacterized protein</fullName>
    </submittedName>
</protein>
<evidence type="ECO:0000313" key="2">
    <source>
        <dbReference type="Proteomes" id="UP000255528"/>
    </source>
</evidence>
<organism evidence="1 2">
    <name type="scientific">Buttiauxella agrestis</name>
    <dbReference type="NCBI Taxonomy" id="82977"/>
    <lineage>
        <taxon>Bacteria</taxon>
        <taxon>Pseudomonadati</taxon>
        <taxon>Pseudomonadota</taxon>
        <taxon>Gammaproteobacteria</taxon>
        <taxon>Enterobacterales</taxon>
        <taxon>Enterobacteriaceae</taxon>
        <taxon>Buttiauxella</taxon>
    </lineage>
</organism>
<name>A0A381CFS8_9ENTR</name>
<reference evidence="1 2" key="1">
    <citation type="submission" date="2018-06" db="EMBL/GenBank/DDBJ databases">
        <authorList>
            <consortium name="Pathogen Informatics"/>
            <person name="Doyle S."/>
        </authorList>
    </citation>
    <scope>NUCLEOTIDE SEQUENCE [LARGE SCALE GENOMIC DNA]</scope>
    <source>
        <strain evidence="1 2">NCTC12119</strain>
    </source>
</reference>
<dbReference type="EMBL" id="UIGI01000001">
    <property type="protein sequence ID" value="SUW65943.1"/>
    <property type="molecule type" value="Genomic_DNA"/>
</dbReference>
<sequence>MFVYSVYLFEVMPTELSQCLIKAQEFFMNDPGD</sequence>
<gene>
    <name evidence="1" type="ORF">NCTC12119_04531</name>
</gene>
<proteinExistence type="predicted"/>
<dbReference type="AlphaFoldDB" id="A0A381CFS8"/>
<evidence type="ECO:0000313" key="1">
    <source>
        <dbReference type="EMBL" id="SUW65943.1"/>
    </source>
</evidence>